<name>A0ABZ2U110_9ACTN</name>
<dbReference type="Proteomes" id="UP001479933">
    <property type="component" value="Chromosome"/>
</dbReference>
<dbReference type="RefSeq" id="WP_066162274.1">
    <property type="nucleotide sequence ID" value="NZ_CP136137.1"/>
</dbReference>
<protein>
    <submittedName>
        <fullName evidence="2">Uncharacterized protein</fullName>
    </submittedName>
</protein>
<reference evidence="2 3" key="1">
    <citation type="journal article" date="2023" name="Virus Evol.">
        <title>Computational host range prediction-The good, the bad, and the ugly.</title>
        <authorList>
            <person name="Howell A.A."/>
            <person name="Versoza C.J."/>
            <person name="Pfeifer S.P."/>
        </authorList>
    </citation>
    <scope>NUCLEOTIDE SEQUENCE [LARGE SCALE GENOMIC DNA]</scope>
    <source>
        <strain evidence="2 3">1610/1b</strain>
    </source>
</reference>
<dbReference type="InterPro" id="IPR038468">
    <property type="entry name" value="MmpS_C"/>
</dbReference>
<accession>A0ABZ2U110</accession>
<proteinExistence type="predicted"/>
<organism evidence="2 3">
    <name type="scientific">Gordonia hydrophobica</name>
    <dbReference type="NCBI Taxonomy" id="40516"/>
    <lineage>
        <taxon>Bacteria</taxon>
        <taxon>Bacillati</taxon>
        <taxon>Actinomycetota</taxon>
        <taxon>Actinomycetes</taxon>
        <taxon>Mycobacteriales</taxon>
        <taxon>Gordoniaceae</taxon>
        <taxon>Gordonia</taxon>
    </lineage>
</organism>
<dbReference type="Gene3D" id="2.60.40.2880">
    <property type="entry name" value="MmpS1-5, C-terminal soluble domain"/>
    <property type="match status" value="1"/>
</dbReference>
<feature type="signal peptide" evidence="1">
    <location>
        <begin position="1"/>
        <end position="25"/>
    </location>
</feature>
<sequence>MSRFLRSAVATTAAGLALAAGGAVAAGAATADSEFPTAGDRVQYTFYSDVKVNESVHWLDANNDSQSLTPASLPSLSKDRKLRSGTISFTSRSTYQLAGASIQTSGYYAACQVRVNGVVVSKDSATGRYAVAVC</sequence>
<gene>
    <name evidence="2" type="ORF">RVF87_14625</name>
</gene>
<evidence type="ECO:0000313" key="2">
    <source>
        <dbReference type="EMBL" id="WYY06299.1"/>
    </source>
</evidence>
<dbReference type="EMBL" id="CP136137">
    <property type="protein sequence ID" value="WYY06299.1"/>
    <property type="molecule type" value="Genomic_DNA"/>
</dbReference>
<evidence type="ECO:0000256" key="1">
    <source>
        <dbReference type="SAM" id="SignalP"/>
    </source>
</evidence>
<evidence type="ECO:0000313" key="3">
    <source>
        <dbReference type="Proteomes" id="UP001479933"/>
    </source>
</evidence>
<feature type="chain" id="PRO_5046685298" evidence="1">
    <location>
        <begin position="26"/>
        <end position="134"/>
    </location>
</feature>
<keyword evidence="3" id="KW-1185">Reference proteome</keyword>
<keyword evidence="1" id="KW-0732">Signal</keyword>